<dbReference type="AlphaFoldDB" id="A0A1H4EZZ7"/>
<dbReference type="EMBL" id="FNQM01000017">
    <property type="protein sequence ID" value="SEA90604.1"/>
    <property type="molecule type" value="Genomic_DNA"/>
</dbReference>
<dbReference type="Pfam" id="PF09981">
    <property type="entry name" value="DUF2218"/>
    <property type="match status" value="1"/>
</dbReference>
<protein>
    <recommendedName>
        <fullName evidence="3">DUF2218 domain-containing protein</fullName>
    </recommendedName>
</protein>
<dbReference type="PIRSF" id="PIRSF028291">
    <property type="entry name" value="UCP028291"/>
    <property type="match status" value="1"/>
</dbReference>
<dbReference type="RefSeq" id="WP_093255616.1">
    <property type="nucleotide sequence ID" value="NZ_FNQM01000017.1"/>
</dbReference>
<sequence length="103" mass="11105">MDAAPLRAEAAFATDAAAAYIAKLCKHFRHKIEASWDDASGEARFPGAVARFTASAGRLDIAIDAEDAASMTRAKAVVEDHLLRFAFREQPEALDWRESGGLA</sequence>
<name>A0A1H4EZZ7_9RHOB</name>
<dbReference type="OrthoDB" id="9806511at2"/>
<gene>
    <name evidence="1" type="ORF">SAMN05444370_11737</name>
</gene>
<keyword evidence="2" id="KW-1185">Reference proteome</keyword>
<evidence type="ECO:0008006" key="3">
    <source>
        <dbReference type="Google" id="ProtNLM"/>
    </source>
</evidence>
<organism evidence="1 2">
    <name type="scientific">Rubrimonas cliftonensis</name>
    <dbReference type="NCBI Taxonomy" id="89524"/>
    <lineage>
        <taxon>Bacteria</taxon>
        <taxon>Pseudomonadati</taxon>
        <taxon>Pseudomonadota</taxon>
        <taxon>Alphaproteobacteria</taxon>
        <taxon>Rhodobacterales</taxon>
        <taxon>Paracoccaceae</taxon>
        <taxon>Rubrimonas</taxon>
    </lineage>
</organism>
<reference evidence="1 2" key="1">
    <citation type="submission" date="2016-10" db="EMBL/GenBank/DDBJ databases">
        <authorList>
            <person name="de Groot N.N."/>
        </authorList>
    </citation>
    <scope>NUCLEOTIDE SEQUENCE [LARGE SCALE GENOMIC DNA]</scope>
    <source>
        <strain evidence="1 2">DSM 15345</strain>
    </source>
</reference>
<dbReference type="STRING" id="89524.SAMN05444370_11737"/>
<dbReference type="Proteomes" id="UP000198703">
    <property type="component" value="Unassembled WGS sequence"/>
</dbReference>
<dbReference type="Gene3D" id="3.30.310.50">
    <property type="entry name" value="Alpha-D-phosphohexomutase, C-terminal domain"/>
    <property type="match status" value="1"/>
</dbReference>
<dbReference type="InterPro" id="IPR014543">
    <property type="entry name" value="UCP028291"/>
</dbReference>
<accession>A0A1H4EZZ7</accession>
<evidence type="ECO:0000313" key="1">
    <source>
        <dbReference type="EMBL" id="SEA90604.1"/>
    </source>
</evidence>
<proteinExistence type="predicted"/>
<evidence type="ECO:0000313" key="2">
    <source>
        <dbReference type="Proteomes" id="UP000198703"/>
    </source>
</evidence>